<keyword evidence="5" id="KW-0347">Helicase</keyword>
<dbReference type="GO" id="GO:0003723">
    <property type="term" value="F:RNA binding"/>
    <property type="evidence" value="ECO:0007669"/>
    <property type="project" value="UniProtKB-UniRule"/>
</dbReference>
<dbReference type="InterPro" id="IPR027417">
    <property type="entry name" value="P-loop_NTPase"/>
</dbReference>
<dbReference type="GO" id="GO:0005524">
    <property type="term" value="F:ATP binding"/>
    <property type="evidence" value="ECO:0007669"/>
    <property type="project" value="UniProtKB-UniRule"/>
</dbReference>
<dbReference type="OMA" id="NGEQYVH"/>
<dbReference type="OrthoDB" id="193716at2759"/>
<keyword evidence="1 5" id="KW-0547">Nucleotide-binding</keyword>
<reference evidence="9" key="1">
    <citation type="submission" date="2021-05" db="EMBL/GenBank/DDBJ databases">
        <title>The genome of the haptophyte Pavlova lutheri (Diacronema luteri, Pavlovales) - a model for lipid biosynthesis in eukaryotic algae.</title>
        <authorList>
            <person name="Hulatt C.J."/>
            <person name="Posewitz M.C."/>
        </authorList>
    </citation>
    <scope>NUCLEOTIDE SEQUENCE</scope>
    <source>
        <strain evidence="9">NIVA-4/92</strain>
    </source>
</reference>
<dbReference type="EMBL" id="JAGTXO010000001">
    <property type="protein sequence ID" value="KAG8470704.1"/>
    <property type="molecule type" value="Genomic_DNA"/>
</dbReference>
<keyword evidence="4 5" id="KW-0694">RNA-binding</keyword>
<dbReference type="SUPFAM" id="SSF52540">
    <property type="entry name" value="P-loop containing nucleoside triphosphate hydrolases"/>
    <property type="match status" value="1"/>
</dbReference>
<evidence type="ECO:0000256" key="3">
    <source>
        <dbReference type="ARBA" id="ARBA00022840"/>
    </source>
</evidence>
<dbReference type="AlphaFoldDB" id="A0A8J5Y4E0"/>
<comment type="domain">
    <text evidence="5">The Q motif is unique to and characteristic of the DEAD box family of RNA helicases and controls ATP binding and hydrolysis.</text>
</comment>
<feature type="domain" description="Helicase ATP-binding" evidence="7">
    <location>
        <begin position="67"/>
        <end position="252"/>
    </location>
</feature>
<dbReference type="GO" id="GO:0003724">
    <property type="term" value="F:RNA helicase activity"/>
    <property type="evidence" value="ECO:0007669"/>
    <property type="project" value="UniProtKB-EC"/>
</dbReference>
<evidence type="ECO:0000256" key="5">
    <source>
        <dbReference type="RuleBase" id="RU365068"/>
    </source>
</evidence>
<dbReference type="Proteomes" id="UP000751190">
    <property type="component" value="Unassembled WGS sequence"/>
</dbReference>
<dbReference type="PANTHER" id="PTHR24031">
    <property type="entry name" value="RNA HELICASE"/>
    <property type="match status" value="1"/>
</dbReference>
<organism evidence="9 10">
    <name type="scientific">Diacronema lutheri</name>
    <name type="common">Unicellular marine alga</name>
    <name type="synonym">Monochrysis lutheri</name>
    <dbReference type="NCBI Taxonomy" id="2081491"/>
    <lineage>
        <taxon>Eukaryota</taxon>
        <taxon>Haptista</taxon>
        <taxon>Haptophyta</taxon>
        <taxon>Pavlovophyceae</taxon>
        <taxon>Pavlovales</taxon>
        <taxon>Pavlovaceae</taxon>
        <taxon>Diacronema</taxon>
    </lineage>
</organism>
<evidence type="ECO:0000313" key="9">
    <source>
        <dbReference type="EMBL" id="KAG8470704.1"/>
    </source>
</evidence>
<comment type="function">
    <text evidence="5">RNA helicase.</text>
</comment>
<dbReference type="PROSITE" id="PS51192">
    <property type="entry name" value="HELICASE_ATP_BIND_1"/>
    <property type="match status" value="1"/>
</dbReference>
<dbReference type="GO" id="GO:0016787">
    <property type="term" value="F:hydrolase activity"/>
    <property type="evidence" value="ECO:0007669"/>
    <property type="project" value="UniProtKB-KW"/>
</dbReference>
<protein>
    <recommendedName>
        <fullName evidence="5">ATP-dependent RNA helicase</fullName>
        <ecNumber evidence="5">3.6.4.13</ecNumber>
    </recommendedName>
</protein>
<evidence type="ECO:0000313" key="10">
    <source>
        <dbReference type="Proteomes" id="UP000751190"/>
    </source>
</evidence>
<evidence type="ECO:0000256" key="6">
    <source>
        <dbReference type="SAM" id="MobiDB-lite"/>
    </source>
</evidence>
<evidence type="ECO:0000256" key="4">
    <source>
        <dbReference type="ARBA" id="ARBA00022884"/>
    </source>
</evidence>
<comment type="similarity">
    <text evidence="5">Belongs to the DEAD box helicase family.</text>
</comment>
<proteinExistence type="inferred from homology"/>
<name>A0A8J5Y4E0_DIALT</name>
<feature type="region of interest" description="Disordered" evidence="6">
    <location>
        <begin position="1"/>
        <end position="21"/>
    </location>
</feature>
<dbReference type="InterPro" id="IPR001650">
    <property type="entry name" value="Helicase_C-like"/>
</dbReference>
<comment type="caution">
    <text evidence="9">The sequence shown here is derived from an EMBL/GenBank/DDBJ whole genome shotgun (WGS) entry which is preliminary data.</text>
</comment>
<feature type="region of interest" description="Disordered" evidence="6">
    <location>
        <begin position="509"/>
        <end position="596"/>
    </location>
</feature>
<feature type="domain" description="Helicase C-terminal" evidence="8">
    <location>
        <begin position="268"/>
        <end position="436"/>
    </location>
</feature>
<comment type="catalytic activity">
    <reaction evidence="5">
        <text>ATP + H2O = ADP + phosphate + H(+)</text>
        <dbReference type="Rhea" id="RHEA:13065"/>
        <dbReference type="ChEBI" id="CHEBI:15377"/>
        <dbReference type="ChEBI" id="CHEBI:15378"/>
        <dbReference type="ChEBI" id="CHEBI:30616"/>
        <dbReference type="ChEBI" id="CHEBI:43474"/>
        <dbReference type="ChEBI" id="CHEBI:456216"/>
        <dbReference type="EC" id="3.6.4.13"/>
    </reaction>
</comment>
<dbReference type="Pfam" id="PF00270">
    <property type="entry name" value="DEAD"/>
    <property type="match status" value="1"/>
</dbReference>
<keyword evidence="3 5" id="KW-0067">ATP-binding</keyword>
<dbReference type="InterPro" id="IPR011545">
    <property type="entry name" value="DEAD/DEAH_box_helicase_dom"/>
</dbReference>
<dbReference type="Gene3D" id="3.40.50.300">
    <property type="entry name" value="P-loop containing nucleotide triphosphate hydrolases"/>
    <property type="match status" value="2"/>
</dbReference>
<evidence type="ECO:0000256" key="2">
    <source>
        <dbReference type="ARBA" id="ARBA00022801"/>
    </source>
</evidence>
<keyword evidence="10" id="KW-1185">Reference proteome</keyword>
<gene>
    <name evidence="9" type="ORF">KFE25_009125</name>
</gene>
<dbReference type="Pfam" id="PF00271">
    <property type="entry name" value="Helicase_C"/>
    <property type="match status" value="1"/>
</dbReference>
<keyword evidence="2 5" id="KW-0378">Hydrolase</keyword>
<evidence type="ECO:0000259" key="7">
    <source>
        <dbReference type="PROSITE" id="PS51192"/>
    </source>
</evidence>
<feature type="compositionally biased region" description="Gly residues" evidence="6">
    <location>
        <begin position="521"/>
        <end position="596"/>
    </location>
</feature>
<dbReference type="EC" id="3.6.4.13" evidence="5"/>
<accession>A0A8J5Y4E0</accession>
<evidence type="ECO:0000259" key="8">
    <source>
        <dbReference type="PROSITE" id="PS51194"/>
    </source>
</evidence>
<sequence>MPDVVTPDEHEPQPLVSATAGKPLADGQTALTSNTRFRDLPLMAETQRAIAQGFGYEFCSPVQEAAIPVALQGYDLLARAKTGTGKTLAFLIPSIERVVRLGLAGPGQCGLLILSPTRELTAQTAHEAKVLTSHFAPTLGLGVQVMIGGTNVKSETTTLVSRGSAAIMIATPGRLEAHLADTSGFRGRFGALRMLVFDEADQLLDMGFKPTIDKILRAIPPPASRQTLLFSATVPSTIKQIAAYALRPGDAQRHIDCVGTEHDATADALDQYYVVCELPQLLPTMFALLSAQAAQPNAKVIVFFVTARMTQFFAELCNDAGLAVLEIHSRKSQAQREKTSKQFRDAQSAILFSSDVSARGLDYPDVTFVLQVGCASSREQYVHRTGRSARAGKTGTGLLLLCDFETFFLNELSALPVQNWVACGGQGATNEMPAVLASALGRVGANAGTGEEVDRGAQAYQAWLGYYNGLQRKLRWSPEELVAMANRFAILIGLPEPPELRAQTVGKMGLRGTPGLRVERGGGGGGGGGGGRGGGGGGGGGGGRGGRQGGGGGGRPGGMPGAGTGGGGIPGGRGRGGGGGGGRRGGGGGGARGGQW</sequence>
<dbReference type="SMART" id="SM00490">
    <property type="entry name" value="HELICc"/>
    <property type="match status" value="1"/>
</dbReference>
<dbReference type="CDD" id="cd18787">
    <property type="entry name" value="SF2_C_DEAD"/>
    <property type="match status" value="1"/>
</dbReference>
<dbReference type="SMART" id="SM00487">
    <property type="entry name" value="DEXDc"/>
    <property type="match status" value="1"/>
</dbReference>
<evidence type="ECO:0000256" key="1">
    <source>
        <dbReference type="ARBA" id="ARBA00022741"/>
    </source>
</evidence>
<dbReference type="PROSITE" id="PS51194">
    <property type="entry name" value="HELICASE_CTER"/>
    <property type="match status" value="1"/>
</dbReference>
<dbReference type="InterPro" id="IPR014001">
    <property type="entry name" value="Helicase_ATP-bd"/>
</dbReference>